<dbReference type="EMBL" id="BARS01004386">
    <property type="protein sequence ID" value="GAF77404.1"/>
    <property type="molecule type" value="Genomic_DNA"/>
</dbReference>
<name>X0S8R3_9ZZZZ</name>
<gene>
    <name evidence="2" type="ORF">S01H1_08565</name>
</gene>
<organism evidence="2">
    <name type="scientific">marine sediment metagenome</name>
    <dbReference type="NCBI Taxonomy" id="412755"/>
    <lineage>
        <taxon>unclassified sequences</taxon>
        <taxon>metagenomes</taxon>
        <taxon>ecological metagenomes</taxon>
    </lineage>
</organism>
<comment type="caution">
    <text evidence="2">The sequence shown here is derived from an EMBL/GenBank/DDBJ whole genome shotgun (WGS) entry which is preliminary data.</text>
</comment>
<proteinExistence type="predicted"/>
<evidence type="ECO:0000256" key="1">
    <source>
        <dbReference type="SAM" id="MobiDB-lite"/>
    </source>
</evidence>
<sequence length="45" mass="5100">MLPVSKCSFQGDRNGTHHAPGGGHNDVRDNQDTYEREDSSWRRSV</sequence>
<accession>X0S8R3</accession>
<feature type="region of interest" description="Disordered" evidence="1">
    <location>
        <begin position="1"/>
        <end position="45"/>
    </location>
</feature>
<protein>
    <submittedName>
        <fullName evidence="2">Uncharacterized protein</fullName>
    </submittedName>
</protein>
<dbReference type="AlphaFoldDB" id="X0S8R3"/>
<feature type="non-terminal residue" evidence="2">
    <location>
        <position position="45"/>
    </location>
</feature>
<feature type="compositionally biased region" description="Basic and acidic residues" evidence="1">
    <location>
        <begin position="25"/>
        <end position="45"/>
    </location>
</feature>
<reference evidence="2" key="1">
    <citation type="journal article" date="2014" name="Front. Microbiol.">
        <title>High frequency of phylogenetically diverse reductive dehalogenase-homologous genes in deep subseafloor sedimentary metagenomes.</title>
        <authorList>
            <person name="Kawai M."/>
            <person name="Futagami T."/>
            <person name="Toyoda A."/>
            <person name="Takaki Y."/>
            <person name="Nishi S."/>
            <person name="Hori S."/>
            <person name="Arai W."/>
            <person name="Tsubouchi T."/>
            <person name="Morono Y."/>
            <person name="Uchiyama I."/>
            <person name="Ito T."/>
            <person name="Fujiyama A."/>
            <person name="Inagaki F."/>
            <person name="Takami H."/>
        </authorList>
    </citation>
    <scope>NUCLEOTIDE SEQUENCE</scope>
    <source>
        <strain evidence="2">Expedition CK06-06</strain>
    </source>
</reference>
<evidence type="ECO:0000313" key="2">
    <source>
        <dbReference type="EMBL" id="GAF77404.1"/>
    </source>
</evidence>